<gene>
    <name evidence="1" type="ORF">NMU02_13460</name>
</gene>
<protein>
    <submittedName>
        <fullName evidence="1">Uncharacterized protein</fullName>
    </submittedName>
</protein>
<proteinExistence type="predicted"/>
<sequence>MSLSRVILNVSEGPPMAFTSGNYPTPATMASGNCPNVAIAQVTGNRGCFAIAQHDKGKVKDGKGRSPREITLSLI</sequence>
<evidence type="ECO:0000313" key="1">
    <source>
        <dbReference type="EMBL" id="MCP9613101.1"/>
    </source>
</evidence>
<keyword evidence="2" id="KW-1185">Reference proteome</keyword>
<evidence type="ECO:0000313" key="2">
    <source>
        <dbReference type="Proteomes" id="UP001205603"/>
    </source>
</evidence>
<dbReference type="EMBL" id="JANDHW010000022">
    <property type="protein sequence ID" value="MCP9613101.1"/>
    <property type="molecule type" value="Genomic_DNA"/>
</dbReference>
<reference evidence="1 2" key="1">
    <citation type="submission" date="2022-07" db="EMBL/GenBank/DDBJ databases">
        <title>Fecal culturing of patients with breast cancer.</title>
        <authorList>
            <person name="Teng N.M.Y."/>
            <person name="Kiu R."/>
            <person name="Evans R."/>
            <person name="Baker D.J."/>
            <person name="Zenner C."/>
            <person name="Robinson S.D."/>
            <person name="Hall L.J."/>
        </authorList>
    </citation>
    <scope>NUCLEOTIDE SEQUENCE [LARGE SCALE GENOMIC DNA]</scope>
    <source>
        <strain evidence="1 2">LH1063</strain>
    </source>
</reference>
<organism evidence="1 2">
    <name type="scientific">Coprobacter tertius</name>
    <dbReference type="NCBI Taxonomy" id="2944915"/>
    <lineage>
        <taxon>Bacteria</taxon>
        <taxon>Pseudomonadati</taxon>
        <taxon>Bacteroidota</taxon>
        <taxon>Bacteroidia</taxon>
        <taxon>Bacteroidales</taxon>
        <taxon>Barnesiellaceae</taxon>
        <taxon>Coprobacter</taxon>
    </lineage>
</organism>
<comment type="caution">
    <text evidence="1">The sequence shown here is derived from an EMBL/GenBank/DDBJ whole genome shotgun (WGS) entry which is preliminary data.</text>
</comment>
<accession>A0ABT1MP91</accession>
<dbReference type="Proteomes" id="UP001205603">
    <property type="component" value="Unassembled WGS sequence"/>
</dbReference>
<name>A0ABT1MP91_9BACT</name>
<dbReference type="RefSeq" id="WP_255028493.1">
    <property type="nucleotide sequence ID" value="NZ_JANDHW010000022.1"/>
</dbReference>